<evidence type="ECO:0000313" key="1">
    <source>
        <dbReference type="EMBL" id="WPX08235.1"/>
    </source>
</evidence>
<keyword evidence="2" id="KW-1185">Reference proteome</keyword>
<dbReference type="Proteomes" id="UP001322744">
    <property type="component" value="Chromosome"/>
</dbReference>
<gene>
    <name evidence="1" type="ORF">SOJ16_002102</name>
</gene>
<organism evidence="1 2">
    <name type="scientific">Anaerocellum danielii</name>
    <dbReference type="NCBI Taxonomy" id="1387557"/>
    <lineage>
        <taxon>Bacteria</taxon>
        <taxon>Bacillati</taxon>
        <taxon>Bacillota</taxon>
        <taxon>Bacillota incertae sedis</taxon>
        <taxon>Caldicellulosiruptorales</taxon>
        <taxon>Caldicellulosiruptoraceae</taxon>
        <taxon>Anaerocellum</taxon>
    </lineage>
</organism>
<accession>A0ABZ0U210</accession>
<dbReference type="RefSeq" id="WP_045175522.1">
    <property type="nucleotide sequence ID" value="NZ_CP139957.1"/>
</dbReference>
<proteinExistence type="predicted"/>
<dbReference type="EMBL" id="CP139957">
    <property type="protein sequence ID" value="WPX08235.1"/>
    <property type="molecule type" value="Genomic_DNA"/>
</dbReference>
<name>A0ABZ0U210_9FIRM</name>
<reference evidence="1 2" key="1">
    <citation type="submission" date="2023-12" db="EMBL/GenBank/DDBJ databases">
        <authorList>
            <person name="Manesh M.J.H."/>
            <person name="Bing R.G."/>
            <person name="Willard D.J."/>
            <person name="Kelly R.M."/>
        </authorList>
    </citation>
    <scope>NUCLEOTIDE SEQUENCE [LARGE SCALE GENOMIC DNA]</scope>
    <source>
        <strain evidence="1 2">DSM 8977</strain>
    </source>
</reference>
<protein>
    <submittedName>
        <fullName evidence="1">Uncharacterized protein</fullName>
    </submittedName>
</protein>
<evidence type="ECO:0000313" key="2">
    <source>
        <dbReference type="Proteomes" id="UP001322744"/>
    </source>
</evidence>
<sequence length="217" mass="25139">MFKSLKQKYYRFGDEKALEQMKRIIESNPDLKAQYIELCKTVEDEIKGYKDYANEQQLKEIEAALIFLDKEKLKEAIQALKQNIAIDFFSLSENTSKQEQDQKTDKKVLQCSFSEQRASASGKHFVIRSKKPLDISKAKEAFTDFRCEMCEGNELVYVDAIGAFVCPNCFPQTDVAIRVKSYMQPMSNEYIYELYSIYRYPKEDNSKGNDTKTVAAI</sequence>